<dbReference type="Proteomes" id="UP000326725">
    <property type="component" value="Unassembled WGS sequence"/>
</dbReference>
<dbReference type="Pfam" id="PF06945">
    <property type="entry name" value="DUF1289"/>
    <property type="match status" value="1"/>
</dbReference>
<evidence type="ECO:0000313" key="2">
    <source>
        <dbReference type="Proteomes" id="UP000326725"/>
    </source>
</evidence>
<evidence type="ECO:0008006" key="3">
    <source>
        <dbReference type="Google" id="ProtNLM"/>
    </source>
</evidence>
<sequence length="151" mass="16880">MGERITSPCVGLCSTTLGDPVCRGCQRVDSEIRDWPALSGEQRRSRMAELDRMRAEVAGRFLEIVDAASLEAQLRRHRIRFRDEQPPLSRAVELLRVGRDRIHDLSCYGLVGHDGEDAATLHERITADLLAAAERRQALLPDLLDAPTLDP</sequence>
<evidence type="ECO:0000313" key="1">
    <source>
        <dbReference type="EMBL" id="VVZ97168.1"/>
    </source>
</evidence>
<gene>
    <name evidence="1" type="ORF">HALO32_03284</name>
</gene>
<organism evidence="1 2">
    <name type="scientific">Halomonas lysinitropha</name>
    <dbReference type="NCBI Taxonomy" id="2607506"/>
    <lineage>
        <taxon>Bacteria</taxon>
        <taxon>Pseudomonadati</taxon>
        <taxon>Pseudomonadota</taxon>
        <taxon>Gammaproteobacteria</taxon>
        <taxon>Oceanospirillales</taxon>
        <taxon>Halomonadaceae</taxon>
        <taxon>Halomonas</taxon>
    </lineage>
</organism>
<dbReference type="AlphaFoldDB" id="A0A5K1IAC2"/>
<dbReference type="PANTHER" id="PTHR35175">
    <property type="entry name" value="DUF1289 DOMAIN-CONTAINING PROTEIN"/>
    <property type="match status" value="1"/>
</dbReference>
<keyword evidence="2" id="KW-1185">Reference proteome</keyword>
<dbReference type="RefSeq" id="WP_151444974.1">
    <property type="nucleotide sequence ID" value="NZ_CABVOU010000046.1"/>
</dbReference>
<dbReference type="InterPro" id="IPR010710">
    <property type="entry name" value="DUF1289"/>
</dbReference>
<accession>A0A5K1IAC2</accession>
<protein>
    <recommendedName>
        <fullName evidence="3">DUF1289 domain-containing protein</fullName>
    </recommendedName>
</protein>
<reference evidence="1 2" key="1">
    <citation type="submission" date="2019-09" db="EMBL/GenBank/DDBJ databases">
        <authorList>
            <person name="Criscuolo A."/>
        </authorList>
    </citation>
    <scope>NUCLEOTIDE SEQUENCE [LARGE SCALE GENOMIC DNA]</scope>
    <source>
        <strain evidence="2">3(2)</strain>
    </source>
</reference>
<dbReference type="EMBL" id="CABVOU010000046">
    <property type="protein sequence ID" value="VVZ97168.1"/>
    <property type="molecule type" value="Genomic_DNA"/>
</dbReference>
<name>A0A5K1IAC2_9GAMM</name>
<proteinExistence type="predicted"/>
<dbReference type="PANTHER" id="PTHR35175:SF1">
    <property type="entry name" value="OXIDOREDUCTASE"/>
    <property type="match status" value="1"/>
</dbReference>